<organism evidence="6 7">
    <name type="scientific">Brevundimonas vesicularis</name>
    <name type="common">Pseudomonas vesicularis</name>
    <dbReference type="NCBI Taxonomy" id="41276"/>
    <lineage>
        <taxon>Bacteria</taxon>
        <taxon>Pseudomonadati</taxon>
        <taxon>Pseudomonadota</taxon>
        <taxon>Alphaproteobacteria</taxon>
        <taxon>Caulobacterales</taxon>
        <taxon>Caulobacteraceae</taxon>
        <taxon>Brevundimonas</taxon>
    </lineage>
</organism>
<feature type="signal peptide" evidence="2">
    <location>
        <begin position="1"/>
        <end position="28"/>
    </location>
</feature>
<dbReference type="Gene3D" id="3.40.50.1700">
    <property type="entry name" value="Glycoside hydrolase family 3 C-terminal domain"/>
    <property type="match status" value="1"/>
</dbReference>
<evidence type="ECO:0000259" key="3">
    <source>
        <dbReference type="Pfam" id="PF00933"/>
    </source>
</evidence>
<dbReference type="PANTHER" id="PTHR30620:SF77">
    <property type="entry name" value="LYSOSOMAL BETA GLUCOSIDASE-LIKE"/>
    <property type="match status" value="1"/>
</dbReference>
<accession>A0A2X1CG85</accession>
<feature type="domain" description="Glycoside hydrolase family 3 N-terminal" evidence="3">
    <location>
        <begin position="86"/>
        <end position="408"/>
    </location>
</feature>
<dbReference type="Proteomes" id="UP000251186">
    <property type="component" value="Unassembled WGS sequence"/>
</dbReference>
<evidence type="ECO:0000259" key="4">
    <source>
        <dbReference type="Pfam" id="PF01915"/>
    </source>
</evidence>
<keyword evidence="2" id="KW-0732">Signal</keyword>
<dbReference type="PROSITE" id="PS51257">
    <property type="entry name" value="PROKAR_LIPOPROTEIN"/>
    <property type="match status" value="1"/>
</dbReference>
<dbReference type="SUPFAM" id="SSF52279">
    <property type="entry name" value="Beta-D-glucan exohydrolase, C-terminal domain"/>
    <property type="match status" value="1"/>
</dbReference>
<dbReference type="PANTHER" id="PTHR30620">
    <property type="entry name" value="PERIPLASMIC BETA-GLUCOSIDASE-RELATED"/>
    <property type="match status" value="1"/>
</dbReference>
<feature type="domain" description="ExoP galactose-binding-like" evidence="5">
    <location>
        <begin position="689"/>
        <end position="839"/>
    </location>
</feature>
<keyword evidence="1 6" id="KW-0378">Hydrolase</keyword>
<evidence type="ECO:0000259" key="5">
    <source>
        <dbReference type="Pfam" id="PF18559"/>
    </source>
</evidence>
<evidence type="ECO:0000256" key="2">
    <source>
        <dbReference type="SAM" id="SignalP"/>
    </source>
</evidence>
<dbReference type="InterPro" id="IPR041443">
    <property type="entry name" value="Exop_C"/>
</dbReference>
<dbReference type="GO" id="GO:0009251">
    <property type="term" value="P:glucan catabolic process"/>
    <property type="evidence" value="ECO:0007669"/>
    <property type="project" value="TreeGrafter"/>
</dbReference>
<dbReference type="PRINTS" id="PR00133">
    <property type="entry name" value="GLHYDRLASE3"/>
</dbReference>
<dbReference type="GO" id="GO:0008422">
    <property type="term" value="F:beta-glucosidase activity"/>
    <property type="evidence" value="ECO:0007669"/>
    <property type="project" value="UniProtKB-EC"/>
</dbReference>
<dbReference type="Pfam" id="PF18559">
    <property type="entry name" value="Exop_C"/>
    <property type="match status" value="1"/>
</dbReference>
<dbReference type="Pfam" id="PF01915">
    <property type="entry name" value="Glyco_hydro_3_C"/>
    <property type="match status" value="1"/>
</dbReference>
<dbReference type="InterPro" id="IPR051915">
    <property type="entry name" value="Cellulose_Degrad_GH3"/>
</dbReference>
<dbReference type="SUPFAM" id="SSF51445">
    <property type="entry name" value="(Trans)glycosidases"/>
    <property type="match status" value="1"/>
</dbReference>
<dbReference type="AlphaFoldDB" id="A0A2X1CG85"/>
<dbReference type="Gene3D" id="2.60.120.430">
    <property type="entry name" value="Galactose-binding lectin"/>
    <property type="match status" value="1"/>
</dbReference>
<protein>
    <submittedName>
        <fullName evidence="6">Periplasmic beta-glucosidase</fullName>
        <ecNumber evidence="6">3.2.1.21</ecNumber>
    </submittedName>
</protein>
<evidence type="ECO:0000313" key="7">
    <source>
        <dbReference type="Proteomes" id="UP000251186"/>
    </source>
</evidence>
<dbReference type="EC" id="3.2.1.21" evidence="6"/>
<sequence length="851" mass="89058">MTLRILNSPPSAVSALALSVVLMSSACAIDPGMVRAVPVQAVTPQASIVTDATRAHPALWPRAASPAAMTNAATEAFVSELMSRMTLEEKVGQTIQADIGSIKPEDLLTYPLGSILAGGNSSPGGDERASADKWVELAQAFRAAAAQRPGAKVPLIYGIDAVHGHNNVVGATIFPHNIGLGAARDPDLIRRIGEATALEVAVTGADWTFGPTLAVPQDDRWGRAYEGYAENPEVAQSYAGPMTLGLQGALSVDHPLTAGHIAGSAKHFLADGGTTGGKDQGDFAGSEQELIRTHLSGYPQAIDAGVLSIMASFSSWNGVKHSGNETILTDVLRGPLGFDGFVVSDWNAHGQLPGCSNESCALAFNAGIDMFMAPDSWKPLYENTLAQAKSGEIPMARLDEAVRRILRVKIKTGLFNDSRPVEGHLNELGSPAHRALAREAVRKSLVLLKNEGSVLPIRSGARVLVAGHADDIGQASGGWTLTWQGTGNSNADFPNGQSIWSGIREAVAAGGGQATLSADGAFTQKPDVAIVVFGETPYAEFQGDVDTLDFLPTGPLETLKRLKAAGIPTVSVFLSGRPMWTNPEINASDAFVAAWLPGTEGAGVADVLIGDAAGKPRNDFTGTLSFSWPKTAKGEPLNVGQPGYDPQFAYGYGLTYARNARVGALSEDSGVVGSGSNLDRYFVDGRFVAPWSLMLRDAGGEFRLGSEKTGASPRGGVSVRSTDGAGQESARALTFSQGGGQALIAAQPVDLTRQSNGEMAIAFRYRVDARARGPVFLTLGSGSVDISSLIAAAPVGEWRTLKVRLSCLRDRGADIAAVDQPWGLRTNADFAVTVEDIRLASNEGDAVCPTQ</sequence>
<feature type="domain" description="Glycoside hydrolase family 3 C-terminal" evidence="4">
    <location>
        <begin position="445"/>
        <end position="656"/>
    </location>
</feature>
<dbReference type="InterPro" id="IPR002772">
    <property type="entry name" value="Glyco_hydro_3_C"/>
</dbReference>
<evidence type="ECO:0000313" key="6">
    <source>
        <dbReference type="EMBL" id="SPU53301.1"/>
    </source>
</evidence>
<dbReference type="InterPro" id="IPR036962">
    <property type="entry name" value="Glyco_hydro_3_N_sf"/>
</dbReference>
<dbReference type="InterPro" id="IPR036881">
    <property type="entry name" value="Glyco_hydro_3_C_sf"/>
</dbReference>
<proteinExistence type="predicted"/>
<reference evidence="6 7" key="1">
    <citation type="submission" date="2018-06" db="EMBL/GenBank/DDBJ databases">
        <authorList>
            <consortium name="Pathogen Informatics"/>
            <person name="Doyle S."/>
        </authorList>
    </citation>
    <scope>NUCLEOTIDE SEQUENCE [LARGE SCALE GENOMIC DNA]</scope>
    <source>
        <strain evidence="6 7">NCTC11166</strain>
    </source>
</reference>
<dbReference type="Gene3D" id="3.20.20.300">
    <property type="entry name" value="Glycoside hydrolase, family 3, N-terminal domain"/>
    <property type="match status" value="1"/>
</dbReference>
<keyword evidence="6" id="KW-0326">Glycosidase</keyword>
<dbReference type="Pfam" id="PF00933">
    <property type="entry name" value="Glyco_hydro_3"/>
    <property type="match status" value="1"/>
</dbReference>
<gene>
    <name evidence="6" type="primary">bglX_3</name>
    <name evidence="6" type="ORF">NCTC11166_01413</name>
</gene>
<name>A0A2X1CG85_BREVE</name>
<dbReference type="InterPro" id="IPR001764">
    <property type="entry name" value="Glyco_hydro_3_N"/>
</dbReference>
<dbReference type="InterPro" id="IPR017853">
    <property type="entry name" value="GH"/>
</dbReference>
<dbReference type="EMBL" id="UAQP01000005">
    <property type="protein sequence ID" value="SPU53301.1"/>
    <property type="molecule type" value="Genomic_DNA"/>
</dbReference>
<feature type="chain" id="PRO_5015857012" evidence="2">
    <location>
        <begin position="29"/>
        <end position="851"/>
    </location>
</feature>
<evidence type="ECO:0000256" key="1">
    <source>
        <dbReference type="ARBA" id="ARBA00022801"/>
    </source>
</evidence>